<evidence type="ECO:0000256" key="1">
    <source>
        <dbReference type="SAM" id="Coils"/>
    </source>
</evidence>
<sequence>MPRVRKGLQNERVQPPTDDGYSDATSDDSDEEEVAESTFVQAHRSSGTVATSARFAEMHAFLNSTKRKASEELQASTPKKTKADDKASPSKAKKSPAQKQSAATPAGGSVPAPAARESKSPAKSPSKFPLKVKLAVFAGGASARRDRRTTAAEPDAQMGGFSRDYDEGTAAKRASVLSGVQEDAPGTTSARSSRPEAPTRDLHTYSGALERSVVDPFIAKSTTVPSESIFMPGNAERVATFALNAASSSGATITVPLVDYESLVRFYESWKNLEGMTGVSRAARRGREAVDDAYRALKDKDEALRSIGAAELTLKRLQEKIEACRRELGSTEKETQKKKSK</sequence>
<reference evidence="3 4" key="1">
    <citation type="journal article" date="2016" name="Mol. Biol. Evol.">
        <title>Comparative Genomics of Early-Diverging Mushroom-Forming Fungi Provides Insights into the Origins of Lignocellulose Decay Capabilities.</title>
        <authorList>
            <person name="Nagy L.G."/>
            <person name="Riley R."/>
            <person name="Tritt A."/>
            <person name="Adam C."/>
            <person name="Daum C."/>
            <person name="Floudas D."/>
            <person name="Sun H."/>
            <person name="Yadav J.S."/>
            <person name="Pangilinan J."/>
            <person name="Larsson K.H."/>
            <person name="Matsuura K."/>
            <person name="Barry K."/>
            <person name="Labutti K."/>
            <person name="Kuo R."/>
            <person name="Ohm R.A."/>
            <person name="Bhattacharya S.S."/>
            <person name="Shirouzu T."/>
            <person name="Yoshinaga Y."/>
            <person name="Martin F.M."/>
            <person name="Grigoriev I.V."/>
            <person name="Hibbett D.S."/>
        </authorList>
    </citation>
    <scope>NUCLEOTIDE SEQUENCE [LARGE SCALE GENOMIC DNA]</scope>
    <source>
        <strain evidence="3 4">HHB12029</strain>
    </source>
</reference>
<dbReference type="EMBL" id="KV426812">
    <property type="protein sequence ID" value="KZV78634.1"/>
    <property type="molecule type" value="Genomic_DNA"/>
</dbReference>
<feature type="compositionally biased region" description="Polar residues" evidence="2">
    <location>
        <begin position="39"/>
        <end position="49"/>
    </location>
</feature>
<dbReference type="InParanoid" id="A0A166N116"/>
<feature type="region of interest" description="Disordered" evidence="2">
    <location>
        <begin position="139"/>
        <end position="201"/>
    </location>
</feature>
<feature type="compositionally biased region" description="Low complexity" evidence="2">
    <location>
        <begin position="111"/>
        <end position="127"/>
    </location>
</feature>
<keyword evidence="1" id="KW-0175">Coiled coil</keyword>
<dbReference type="Proteomes" id="UP000077266">
    <property type="component" value="Unassembled WGS sequence"/>
</dbReference>
<organism evidence="3 4">
    <name type="scientific">Exidia glandulosa HHB12029</name>
    <dbReference type="NCBI Taxonomy" id="1314781"/>
    <lineage>
        <taxon>Eukaryota</taxon>
        <taxon>Fungi</taxon>
        <taxon>Dikarya</taxon>
        <taxon>Basidiomycota</taxon>
        <taxon>Agaricomycotina</taxon>
        <taxon>Agaricomycetes</taxon>
        <taxon>Auriculariales</taxon>
        <taxon>Exidiaceae</taxon>
        <taxon>Exidia</taxon>
    </lineage>
</organism>
<feature type="region of interest" description="Disordered" evidence="2">
    <location>
        <begin position="1"/>
        <end position="49"/>
    </location>
</feature>
<name>A0A166N116_EXIGL</name>
<dbReference type="AlphaFoldDB" id="A0A166N116"/>
<evidence type="ECO:0000256" key="2">
    <source>
        <dbReference type="SAM" id="MobiDB-lite"/>
    </source>
</evidence>
<evidence type="ECO:0000313" key="4">
    <source>
        <dbReference type="Proteomes" id="UP000077266"/>
    </source>
</evidence>
<accession>A0A166N116</accession>
<proteinExistence type="predicted"/>
<feature type="coiled-coil region" evidence="1">
    <location>
        <begin position="300"/>
        <end position="334"/>
    </location>
</feature>
<feature type="region of interest" description="Disordered" evidence="2">
    <location>
        <begin position="65"/>
        <end position="127"/>
    </location>
</feature>
<evidence type="ECO:0000313" key="3">
    <source>
        <dbReference type="EMBL" id="KZV78634.1"/>
    </source>
</evidence>
<protein>
    <submittedName>
        <fullName evidence="3">Uncharacterized protein</fullName>
    </submittedName>
</protein>
<feature type="compositionally biased region" description="Acidic residues" evidence="2">
    <location>
        <begin position="25"/>
        <end position="35"/>
    </location>
</feature>
<gene>
    <name evidence="3" type="ORF">EXIGLDRAFT_708919</name>
</gene>
<keyword evidence="4" id="KW-1185">Reference proteome</keyword>